<dbReference type="Gene3D" id="3.40.50.300">
    <property type="entry name" value="P-loop containing nucleotide triphosphate hydrolases"/>
    <property type="match status" value="1"/>
</dbReference>
<dbReference type="CDD" id="cd00882">
    <property type="entry name" value="Ras_like_GTPase"/>
    <property type="match status" value="1"/>
</dbReference>
<proteinExistence type="predicted"/>
<dbReference type="Proteomes" id="UP000663846">
    <property type="component" value="Unassembled WGS sequence"/>
</dbReference>
<dbReference type="InterPro" id="IPR006073">
    <property type="entry name" value="GTP-bd"/>
</dbReference>
<sequence length="607" mass="69796">MFTARPNGPPYSGPSRYRTDSWVNRPPPVYMLVMGPQGCGKSKFVNMAIGRFDCPTSNNFNLCTQSFHFSKFSKHVNQCEFRFTDTPGFGNDMIDDRRILQLLVENFSPIPYGDRGLNSSIPQFRKVAGLLYIHSEDEPFKSRTSRETIEMLAKVLGTQFLNRVTVLIASQNNTQINISAFMPSEDSPIYPLYSNAIKPRTVVWDQNPQLVEHILYPYTGLYPRNIFLTAIDKFAREYGSNWQQSDIPRYLTEFFHERKTPLETVGQANLLPNLQEQHDELKRLYAVLARKDEEIKFIQSAQHKELEDIRGEKLRESFNHEVELKRLHNVTQDQEAELSKLKQSKDSDAKRLEILKNEIEKRSSNKNSEIERLQEQLKAKDERLIQLEILKNEEISKLSSEKDSEIKGLQGLRARNDELEGLQAESERKIQELQDMVRAKESEIRELSSRVNGTPTKVEGNSGGEVYRLNAELRRVKAEYASLRNHTQLQENTEQAHITTAVNDINRFIEELAQSLVEHVEDHLGRSSPKTIIRPQDLLEVFGPAGNGLASKAEQDTSLLLEYVIQTTVCGQLYAHLFKPFHPSISEDEKCNTFIMEIYDQMVLQGK</sequence>
<protein>
    <recommendedName>
        <fullName evidence="2">G domain-containing protein</fullName>
    </recommendedName>
</protein>
<evidence type="ECO:0000313" key="3">
    <source>
        <dbReference type="EMBL" id="CAE6367537.1"/>
    </source>
</evidence>
<feature type="coiled-coil region" evidence="1">
    <location>
        <begin position="324"/>
        <end position="486"/>
    </location>
</feature>
<dbReference type="InterPro" id="IPR027417">
    <property type="entry name" value="P-loop_NTPase"/>
</dbReference>
<name>A0A8H2ZXV8_9AGAM</name>
<keyword evidence="1" id="KW-0175">Coiled coil</keyword>
<comment type="caution">
    <text evidence="3">The sequence shown here is derived from an EMBL/GenBank/DDBJ whole genome shotgun (WGS) entry which is preliminary data.</text>
</comment>
<dbReference type="SUPFAM" id="SSF52540">
    <property type="entry name" value="P-loop containing nucleoside triphosphate hydrolases"/>
    <property type="match status" value="1"/>
</dbReference>
<dbReference type="Pfam" id="PF01926">
    <property type="entry name" value="MMR_HSR1"/>
    <property type="match status" value="1"/>
</dbReference>
<feature type="domain" description="G" evidence="2">
    <location>
        <begin position="32"/>
        <end position="99"/>
    </location>
</feature>
<dbReference type="EMBL" id="CAJMWS010000115">
    <property type="protein sequence ID" value="CAE6367537.1"/>
    <property type="molecule type" value="Genomic_DNA"/>
</dbReference>
<organism evidence="3 4">
    <name type="scientific">Rhizoctonia solani</name>
    <dbReference type="NCBI Taxonomy" id="456999"/>
    <lineage>
        <taxon>Eukaryota</taxon>
        <taxon>Fungi</taxon>
        <taxon>Dikarya</taxon>
        <taxon>Basidiomycota</taxon>
        <taxon>Agaricomycotina</taxon>
        <taxon>Agaricomycetes</taxon>
        <taxon>Cantharellales</taxon>
        <taxon>Ceratobasidiaceae</taxon>
        <taxon>Rhizoctonia</taxon>
    </lineage>
</organism>
<accession>A0A8H2ZXV8</accession>
<evidence type="ECO:0000256" key="1">
    <source>
        <dbReference type="SAM" id="Coils"/>
    </source>
</evidence>
<dbReference type="GO" id="GO:0005525">
    <property type="term" value="F:GTP binding"/>
    <property type="evidence" value="ECO:0007669"/>
    <property type="project" value="InterPro"/>
</dbReference>
<evidence type="ECO:0000313" key="4">
    <source>
        <dbReference type="Proteomes" id="UP000663846"/>
    </source>
</evidence>
<dbReference type="OrthoDB" id="2322499at2759"/>
<dbReference type="AlphaFoldDB" id="A0A8H2ZXV8"/>
<reference evidence="3" key="1">
    <citation type="submission" date="2021-01" db="EMBL/GenBank/DDBJ databases">
        <authorList>
            <person name="Kaushik A."/>
        </authorList>
    </citation>
    <scope>NUCLEOTIDE SEQUENCE</scope>
    <source>
        <strain evidence="3">AG1-1C</strain>
    </source>
</reference>
<evidence type="ECO:0000259" key="2">
    <source>
        <dbReference type="Pfam" id="PF01926"/>
    </source>
</evidence>
<gene>
    <name evidence="3" type="ORF">RDB_LOCUS23620</name>
</gene>